<dbReference type="HOGENOM" id="CLU_990804_0_0_1"/>
<protein>
    <recommendedName>
        <fullName evidence="3">DUF4219 domain-containing protein</fullName>
    </recommendedName>
</protein>
<dbReference type="OrthoDB" id="4245622at2759"/>
<dbReference type="GeneID" id="27680192"/>
<name>A0A0A2I822_PENEN</name>
<proteinExistence type="predicted"/>
<organism evidence="1 2">
    <name type="scientific">Penicillium expansum</name>
    <name type="common">Blue mold rot fungus</name>
    <dbReference type="NCBI Taxonomy" id="27334"/>
    <lineage>
        <taxon>Eukaryota</taxon>
        <taxon>Fungi</taxon>
        <taxon>Dikarya</taxon>
        <taxon>Ascomycota</taxon>
        <taxon>Pezizomycotina</taxon>
        <taxon>Eurotiomycetes</taxon>
        <taxon>Eurotiomycetidae</taxon>
        <taxon>Eurotiales</taxon>
        <taxon>Aspergillaceae</taxon>
        <taxon>Penicillium</taxon>
    </lineage>
</organism>
<keyword evidence="2" id="KW-1185">Reference proteome</keyword>
<evidence type="ECO:0000313" key="2">
    <source>
        <dbReference type="Proteomes" id="UP000030143"/>
    </source>
</evidence>
<dbReference type="Proteomes" id="UP000030143">
    <property type="component" value="Unassembled WGS sequence"/>
</dbReference>
<evidence type="ECO:0008006" key="3">
    <source>
        <dbReference type="Google" id="ProtNLM"/>
    </source>
</evidence>
<evidence type="ECO:0000313" key="1">
    <source>
        <dbReference type="EMBL" id="KGO59522.1"/>
    </source>
</evidence>
<dbReference type="AlphaFoldDB" id="A0A0A2I822"/>
<dbReference type="RefSeq" id="XP_016600692.1">
    <property type="nucleotide sequence ID" value="XM_016744772.1"/>
</dbReference>
<sequence length="281" mass="31603">MGSIGFAEPTLLDLVPTLVGESNFSTWATSLKWTLDSRDPRYYELLTGMWSEPSAVDPTQPTPTEVKARTQWDTASRYLLPLLNATVHQTVRFYILDANNARTAYSNLHRVFAARSYEAGFANFLKFMNTTYTSNKPQAFVNEWRDALGELQECNSTKLTPLLIFYHFLHAVSANPAAHSWLDSFLNSKVTTDTTIEATFADFVVSEDRRLNTLNQAHSFSLPKVNHLPFFCRFHNRQSGHSSDHCFRNPINKVPFGKAATAPVTAPASAQHTVTQDPPQE</sequence>
<accession>A0A0A2I822</accession>
<dbReference type="EMBL" id="JQFZ01000094">
    <property type="protein sequence ID" value="KGO59522.1"/>
    <property type="molecule type" value="Genomic_DNA"/>
</dbReference>
<comment type="caution">
    <text evidence="1">The sequence shown here is derived from an EMBL/GenBank/DDBJ whole genome shotgun (WGS) entry which is preliminary data.</text>
</comment>
<dbReference type="PhylomeDB" id="A0A0A2I822"/>
<reference evidence="1 2" key="1">
    <citation type="journal article" date="2015" name="Mol. Plant Microbe Interact.">
        <title>Genome, transcriptome, and functional analyses of Penicillium expansum provide new insights into secondary metabolism and pathogenicity.</title>
        <authorList>
            <person name="Ballester A.R."/>
            <person name="Marcet-Houben M."/>
            <person name="Levin E."/>
            <person name="Sela N."/>
            <person name="Selma-Lazaro C."/>
            <person name="Carmona L."/>
            <person name="Wisniewski M."/>
            <person name="Droby S."/>
            <person name="Gonzalez-Candelas L."/>
            <person name="Gabaldon T."/>
        </authorList>
    </citation>
    <scope>NUCLEOTIDE SEQUENCE [LARGE SCALE GENOMIC DNA]</scope>
    <source>
        <strain evidence="1 2">MD-8</strain>
    </source>
</reference>
<gene>
    <name evidence="1" type="ORF">PEX2_075020</name>
</gene>
<dbReference type="VEuPathDB" id="FungiDB:PEXP_082660"/>